<dbReference type="PROSITE" id="PS00101">
    <property type="entry name" value="HEXAPEP_TRANSFERASES"/>
    <property type="match status" value="1"/>
</dbReference>
<dbReference type="SUPFAM" id="SSF51161">
    <property type="entry name" value="Trimeric LpxA-like enzymes"/>
    <property type="match status" value="1"/>
</dbReference>
<reference evidence="4 5" key="1">
    <citation type="submission" date="2018-08" db="EMBL/GenBank/DDBJ databases">
        <title>A genome reference for cultivated species of the human gut microbiota.</title>
        <authorList>
            <person name="Zou Y."/>
            <person name="Xue W."/>
            <person name="Luo G."/>
        </authorList>
    </citation>
    <scope>NUCLEOTIDE SEQUENCE [LARGE SCALE GENOMIC DNA]</scope>
    <source>
        <strain evidence="4 5">AM30-5LB</strain>
    </source>
</reference>
<name>A0A414FZM0_9ACTN</name>
<proteinExistence type="inferred from homology"/>
<accession>A0A414FZM0</accession>
<comment type="caution">
    <text evidence="4">The sequence shown here is derived from an EMBL/GenBank/DDBJ whole genome shotgun (WGS) entry which is preliminary data.</text>
</comment>
<evidence type="ECO:0000256" key="1">
    <source>
        <dbReference type="ARBA" id="ARBA00022679"/>
    </source>
</evidence>
<dbReference type="InterPro" id="IPR001451">
    <property type="entry name" value="Hexapep"/>
</dbReference>
<sequence length="66" mass="6800">MGNCVFVGVNATVVGGVSIGDDVLIAPGAYVNQDVPAHSIAVGNPCRIIPRENATEGYIVRRVGGY</sequence>
<dbReference type="AlphaFoldDB" id="A0A414FZM0"/>
<dbReference type="Gene3D" id="2.160.10.10">
    <property type="entry name" value="Hexapeptide repeat proteins"/>
    <property type="match status" value="1"/>
</dbReference>
<dbReference type="InterPro" id="IPR039369">
    <property type="entry name" value="LacA-like"/>
</dbReference>
<keyword evidence="2" id="KW-0677">Repeat</keyword>
<evidence type="ECO:0000313" key="5">
    <source>
        <dbReference type="Proteomes" id="UP000286050"/>
    </source>
</evidence>
<dbReference type="InterPro" id="IPR011004">
    <property type="entry name" value="Trimer_LpxA-like_sf"/>
</dbReference>
<dbReference type="PANTHER" id="PTHR43017:SF1">
    <property type="entry name" value="ACETYLTRANSFERASE YJL218W-RELATED"/>
    <property type="match status" value="1"/>
</dbReference>
<evidence type="ECO:0000256" key="3">
    <source>
        <dbReference type="RuleBase" id="RU367021"/>
    </source>
</evidence>
<dbReference type="InterPro" id="IPR018357">
    <property type="entry name" value="Hexapep_transf_CS"/>
</dbReference>
<keyword evidence="3" id="KW-0012">Acyltransferase</keyword>
<evidence type="ECO:0000256" key="2">
    <source>
        <dbReference type="ARBA" id="ARBA00022737"/>
    </source>
</evidence>
<dbReference type="RefSeq" id="WP_118271227.1">
    <property type="nucleotide sequence ID" value="NZ_QSJI01000001.1"/>
</dbReference>
<comment type="similarity">
    <text evidence="3">Belongs to the transferase hexapeptide repeat family.</text>
</comment>
<evidence type="ECO:0000313" key="4">
    <source>
        <dbReference type="EMBL" id="RHD57424.1"/>
    </source>
</evidence>
<organism evidence="4 5">
    <name type="scientific">Collinsella intestinalis</name>
    <dbReference type="NCBI Taxonomy" id="147207"/>
    <lineage>
        <taxon>Bacteria</taxon>
        <taxon>Bacillati</taxon>
        <taxon>Actinomycetota</taxon>
        <taxon>Coriobacteriia</taxon>
        <taxon>Coriobacteriales</taxon>
        <taxon>Coriobacteriaceae</taxon>
        <taxon>Collinsella</taxon>
    </lineage>
</organism>
<dbReference type="PANTHER" id="PTHR43017">
    <property type="entry name" value="GALACTOSIDE O-ACETYLTRANSFERASE"/>
    <property type="match status" value="1"/>
</dbReference>
<gene>
    <name evidence="4" type="ORF">DW787_00845</name>
</gene>
<dbReference type="Proteomes" id="UP000286050">
    <property type="component" value="Unassembled WGS sequence"/>
</dbReference>
<keyword evidence="1 3" id="KW-0808">Transferase</keyword>
<protein>
    <recommendedName>
        <fullName evidence="3">Acetyltransferase</fullName>
        <ecNumber evidence="3">2.3.1.-</ecNumber>
    </recommendedName>
</protein>
<dbReference type="EC" id="2.3.1.-" evidence="3"/>
<dbReference type="EMBL" id="QSJI01000001">
    <property type="protein sequence ID" value="RHD57424.1"/>
    <property type="molecule type" value="Genomic_DNA"/>
</dbReference>
<dbReference type="GO" id="GO:0008870">
    <property type="term" value="F:galactoside O-acetyltransferase activity"/>
    <property type="evidence" value="ECO:0007669"/>
    <property type="project" value="TreeGrafter"/>
</dbReference>
<dbReference type="Pfam" id="PF00132">
    <property type="entry name" value="Hexapep"/>
    <property type="match status" value="1"/>
</dbReference>